<evidence type="ECO:0000256" key="8">
    <source>
        <dbReference type="SAM" id="MobiDB-lite"/>
    </source>
</evidence>
<reference evidence="9" key="1">
    <citation type="submission" date="2023-03" db="EMBL/GenBank/DDBJ databases">
        <title>Massive genome expansion in bonnet fungi (Mycena s.s.) driven by repeated elements and novel gene families across ecological guilds.</title>
        <authorList>
            <consortium name="Lawrence Berkeley National Laboratory"/>
            <person name="Harder C.B."/>
            <person name="Miyauchi S."/>
            <person name="Viragh M."/>
            <person name="Kuo A."/>
            <person name="Thoen E."/>
            <person name="Andreopoulos B."/>
            <person name="Lu D."/>
            <person name="Skrede I."/>
            <person name="Drula E."/>
            <person name="Henrissat B."/>
            <person name="Morin E."/>
            <person name="Kohler A."/>
            <person name="Barry K."/>
            <person name="LaButti K."/>
            <person name="Morin E."/>
            <person name="Salamov A."/>
            <person name="Lipzen A."/>
            <person name="Mereny Z."/>
            <person name="Hegedus B."/>
            <person name="Baldrian P."/>
            <person name="Stursova M."/>
            <person name="Weitz H."/>
            <person name="Taylor A."/>
            <person name="Grigoriev I.V."/>
            <person name="Nagy L.G."/>
            <person name="Martin F."/>
            <person name="Kauserud H."/>
        </authorList>
    </citation>
    <scope>NUCLEOTIDE SEQUENCE</scope>
    <source>
        <strain evidence="9">CBHHK188m</strain>
    </source>
</reference>
<sequence length="605" mass="66033">MFLLGRARATLLLHLRLRRPQLLTVRQKGNATAKMKPKDRSKTAMKDVPRDAMGRPIIKARERSLPTFRAMPPTALTHELFEPASEGPGRLEFDLPPLRGGAGTGLAPGVVTKFDDRDPSAPHRAFGVPRRLLLEFRVLGTPLSVTTHTTLALIQSLHSSLLSPSRLVLNGRPGVGKSFALLQAASYAASTSEWLVLYIPRARALVDASSPYSYSLSTRTYHQPKAARELLRRTDRANHHILQHLSTSAPITLASGEVVPEGTMLPEVVSLGLADPENAQVLLEGLVDSMASQNVFPLLIAVDDFQALTGTSFYRDPVYFRPIRPWHLGVPRLLLEYASGRRQIAKGIFLGALTTSDTQFTVTPQLAAALDLPADFLPSPHPYAHPHAFADGRDQGTVGKVGRSSRWSRQLAAYLEHEVDEVPPIEDEYAEEGIAEYEEGMEGEYAAEEGERSKEGDIDAAATAQGEQKHTSADSTAETDARPAADAESLDGSVEHEQQQSEEAYDSLSAESSTDPFAEYQPESAPSVEYVEEAPARTEWTGWRAYDAPFFEDELQATLATPEPRHPDPERGGRWAAVGEAEATSDSKSSLNVRRGQGVLMLVSA</sequence>
<evidence type="ECO:0000313" key="9">
    <source>
        <dbReference type="EMBL" id="KAJ7783869.1"/>
    </source>
</evidence>
<proteinExistence type="inferred from homology"/>
<dbReference type="GO" id="GO:0005763">
    <property type="term" value="C:mitochondrial small ribosomal subunit"/>
    <property type="evidence" value="ECO:0007669"/>
    <property type="project" value="TreeGrafter"/>
</dbReference>
<evidence type="ECO:0000256" key="2">
    <source>
        <dbReference type="ARBA" id="ARBA00009863"/>
    </source>
</evidence>
<keyword evidence="5" id="KW-0496">Mitochondrion</keyword>
<dbReference type="Proteomes" id="UP001215280">
    <property type="component" value="Unassembled WGS sequence"/>
</dbReference>
<evidence type="ECO:0000256" key="5">
    <source>
        <dbReference type="ARBA" id="ARBA00023128"/>
    </source>
</evidence>
<dbReference type="AlphaFoldDB" id="A0AAD7KEC9"/>
<gene>
    <name evidence="9" type="ORF">DFH07DRAFT_789390</name>
</gene>
<keyword evidence="4" id="KW-0689">Ribosomal protein</keyword>
<protein>
    <recommendedName>
        <fullName evidence="7">Small ribosomal subunit protein mS29</fullName>
    </recommendedName>
</protein>
<evidence type="ECO:0000256" key="1">
    <source>
        <dbReference type="ARBA" id="ARBA00004173"/>
    </source>
</evidence>
<keyword evidence="3" id="KW-0809">Transit peptide</keyword>
<feature type="region of interest" description="Disordered" evidence="8">
    <location>
        <begin position="462"/>
        <end position="535"/>
    </location>
</feature>
<organism evidence="9 10">
    <name type="scientific">Mycena maculata</name>
    <dbReference type="NCBI Taxonomy" id="230809"/>
    <lineage>
        <taxon>Eukaryota</taxon>
        <taxon>Fungi</taxon>
        <taxon>Dikarya</taxon>
        <taxon>Basidiomycota</taxon>
        <taxon>Agaricomycotina</taxon>
        <taxon>Agaricomycetes</taxon>
        <taxon>Agaricomycetidae</taxon>
        <taxon>Agaricales</taxon>
        <taxon>Marasmiineae</taxon>
        <taxon>Mycenaceae</taxon>
        <taxon>Mycena</taxon>
    </lineage>
</organism>
<feature type="region of interest" description="Disordered" evidence="8">
    <location>
        <begin position="27"/>
        <end position="47"/>
    </location>
</feature>
<name>A0AAD7KEC9_9AGAR</name>
<feature type="region of interest" description="Disordered" evidence="8">
    <location>
        <begin position="560"/>
        <end position="590"/>
    </location>
</feature>
<evidence type="ECO:0000256" key="6">
    <source>
        <dbReference type="ARBA" id="ARBA00023274"/>
    </source>
</evidence>
<keyword evidence="6" id="KW-0687">Ribonucleoprotein</keyword>
<dbReference type="InterPro" id="IPR019368">
    <property type="entry name" value="Ribosomal_mS29"/>
</dbReference>
<dbReference type="EMBL" id="JARJLG010000002">
    <property type="protein sequence ID" value="KAJ7783869.1"/>
    <property type="molecule type" value="Genomic_DNA"/>
</dbReference>
<dbReference type="GO" id="GO:0003735">
    <property type="term" value="F:structural constituent of ribosome"/>
    <property type="evidence" value="ECO:0007669"/>
    <property type="project" value="TreeGrafter"/>
</dbReference>
<evidence type="ECO:0000256" key="7">
    <source>
        <dbReference type="ARBA" id="ARBA00035140"/>
    </source>
</evidence>
<evidence type="ECO:0000313" key="10">
    <source>
        <dbReference type="Proteomes" id="UP001215280"/>
    </source>
</evidence>
<comment type="similarity">
    <text evidence="2">Belongs to the mitochondrion-specific ribosomal protein mS29 family.</text>
</comment>
<keyword evidence="10" id="KW-1185">Reference proteome</keyword>
<dbReference type="PANTHER" id="PTHR12810">
    <property type="entry name" value="MITOCHONDRIAL 28S RIBOSOMAL PROTEIN S29"/>
    <property type="match status" value="1"/>
</dbReference>
<evidence type="ECO:0000256" key="3">
    <source>
        <dbReference type="ARBA" id="ARBA00022946"/>
    </source>
</evidence>
<comment type="subcellular location">
    <subcellularLocation>
        <location evidence="1">Mitochondrion</location>
    </subcellularLocation>
</comment>
<dbReference type="Pfam" id="PF10236">
    <property type="entry name" value="DAP3"/>
    <property type="match status" value="1"/>
</dbReference>
<feature type="compositionally biased region" description="Basic and acidic residues" evidence="8">
    <location>
        <begin position="563"/>
        <end position="573"/>
    </location>
</feature>
<comment type="caution">
    <text evidence="9">The sequence shown here is derived from an EMBL/GenBank/DDBJ whole genome shotgun (WGS) entry which is preliminary data.</text>
</comment>
<evidence type="ECO:0000256" key="4">
    <source>
        <dbReference type="ARBA" id="ARBA00022980"/>
    </source>
</evidence>
<dbReference type="PANTHER" id="PTHR12810:SF0">
    <property type="entry name" value="SMALL RIBOSOMAL SUBUNIT PROTEIN MS29"/>
    <property type="match status" value="1"/>
</dbReference>
<feature type="compositionally biased region" description="Basic and acidic residues" evidence="8">
    <location>
        <begin position="36"/>
        <end position="47"/>
    </location>
</feature>
<accession>A0AAD7KEC9</accession>